<proteinExistence type="predicted"/>
<evidence type="ECO:0000256" key="1">
    <source>
        <dbReference type="SAM" id="MobiDB-lite"/>
    </source>
</evidence>
<accession>A0A7X0JM39</accession>
<organism evidence="2 3">
    <name type="scientific">Rhizobium soli</name>
    <dbReference type="NCBI Taxonomy" id="424798"/>
    <lineage>
        <taxon>Bacteria</taxon>
        <taxon>Pseudomonadati</taxon>
        <taxon>Pseudomonadota</taxon>
        <taxon>Alphaproteobacteria</taxon>
        <taxon>Hyphomicrobiales</taxon>
        <taxon>Rhizobiaceae</taxon>
        <taxon>Rhizobium/Agrobacterium group</taxon>
        <taxon>Rhizobium</taxon>
    </lineage>
</organism>
<dbReference type="AlphaFoldDB" id="A0A7X0JM39"/>
<name>A0A7X0JM39_9HYPH</name>
<protein>
    <submittedName>
        <fullName evidence="2">Uncharacterized protein</fullName>
    </submittedName>
</protein>
<keyword evidence="3" id="KW-1185">Reference proteome</keyword>
<dbReference type="Proteomes" id="UP000585437">
    <property type="component" value="Unassembled WGS sequence"/>
</dbReference>
<sequence length="50" mass="5203">MTLPQTPKKAGANAPAFEDQTDPRSNQPTISVSANQYAISWAAVSGASEP</sequence>
<feature type="region of interest" description="Disordered" evidence="1">
    <location>
        <begin position="1"/>
        <end position="30"/>
    </location>
</feature>
<dbReference type="EMBL" id="JACHBU010000004">
    <property type="protein sequence ID" value="MBB6509232.1"/>
    <property type="molecule type" value="Genomic_DNA"/>
</dbReference>
<gene>
    <name evidence="2" type="ORF">F4695_002589</name>
</gene>
<comment type="caution">
    <text evidence="2">The sequence shown here is derived from an EMBL/GenBank/DDBJ whole genome shotgun (WGS) entry which is preliminary data.</text>
</comment>
<evidence type="ECO:0000313" key="3">
    <source>
        <dbReference type="Proteomes" id="UP000585437"/>
    </source>
</evidence>
<reference evidence="2 3" key="1">
    <citation type="submission" date="2020-08" db="EMBL/GenBank/DDBJ databases">
        <title>The Agave Microbiome: Exploring the role of microbial communities in plant adaptations to desert environments.</title>
        <authorList>
            <person name="Partida-Martinez L.P."/>
        </authorList>
    </citation>
    <scope>NUCLEOTIDE SEQUENCE [LARGE SCALE GENOMIC DNA]</scope>
    <source>
        <strain evidence="2 3">AS3.12</strain>
    </source>
</reference>
<evidence type="ECO:0000313" key="2">
    <source>
        <dbReference type="EMBL" id="MBB6509232.1"/>
    </source>
</evidence>